<keyword evidence="5" id="KW-0131">Cell cycle</keyword>
<dbReference type="Gene3D" id="1.10.472.10">
    <property type="entry name" value="Cyclin-like"/>
    <property type="match status" value="1"/>
</dbReference>
<evidence type="ECO:0000256" key="4">
    <source>
        <dbReference type="ARBA" id="ARBA00023127"/>
    </source>
</evidence>
<proteinExistence type="inferred from homology"/>
<evidence type="ECO:0000256" key="2">
    <source>
        <dbReference type="ARBA" id="ARBA00022553"/>
    </source>
</evidence>
<dbReference type="GO" id="GO:0051301">
    <property type="term" value="P:cell division"/>
    <property type="evidence" value="ECO:0007669"/>
    <property type="project" value="UniProtKB-KW"/>
</dbReference>
<dbReference type="Proteomes" id="UP000052978">
    <property type="component" value="Unassembled WGS sequence"/>
</dbReference>
<dbReference type="GO" id="GO:0005829">
    <property type="term" value="C:cytosol"/>
    <property type="evidence" value="ECO:0007669"/>
    <property type="project" value="TreeGrafter"/>
</dbReference>
<accession>S7NAS3</accession>
<evidence type="ECO:0000259" key="6">
    <source>
        <dbReference type="Pfam" id="PF00134"/>
    </source>
</evidence>
<evidence type="ECO:0000313" key="7">
    <source>
        <dbReference type="EMBL" id="EPQ13405.1"/>
    </source>
</evidence>
<evidence type="ECO:0000256" key="5">
    <source>
        <dbReference type="ARBA" id="ARBA00023306"/>
    </source>
</evidence>
<protein>
    <submittedName>
        <fullName evidence="7">CDK5 and ABL1 enzyme substrate 1</fullName>
    </submittedName>
</protein>
<dbReference type="GO" id="GO:0007399">
    <property type="term" value="P:nervous system development"/>
    <property type="evidence" value="ECO:0007669"/>
    <property type="project" value="TreeGrafter"/>
</dbReference>
<evidence type="ECO:0000256" key="1">
    <source>
        <dbReference type="ARBA" id="ARBA00008742"/>
    </source>
</evidence>
<reference evidence="7 8" key="1">
    <citation type="journal article" date="2013" name="Nat. Commun.">
        <title>Genome analysis reveals insights into physiology and longevity of the Brandt's bat Myotis brandtii.</title>
        <authorList>
            <person name="Seim I."/>
            <person name="Fang X."/>
            <person name="Xiong Z."/>
            <person name="Lobanov A.V."/>
            <person name="Huang Z."/>
            <person name="Ma S."/>
            <person name="Feng Y."/>
            <person name="Turanov A.A."/>
            <person name="Zhu Y."/>
            <person name="Lenz T.L."/>
            <person name="Gerashchenko M.V."/>
            <person name="Fan D."/>
            <person name="Hee Yim S."/>
            <person name="Yao X."/>
            <person name="Jordan D."/>
            <person name="Xiong Y."/>
            <person name="Ma Y."/>
            <person name="Lyapunov A.N."/>
            <person name="Chen G."/>
            <person name="Kulakova O.I."/>
            <person name="Sun Y."/>
            <person name="Lee S.G."/>
            <person name="Bronson R.T."/>
            <person name="Moskalev A.A."/>
            <person name="Sunyaev S.R."/>
            <person name="Zhang G."/>
            <person name="Krogh A."/>
            <person name="Wang J."/>
            <person name="Gladyshev V.N."/>
        </authorList>
    </citation>
    <scope>NUCLEOTIDE SEQUENCE [LARGE SCALE GENOMIC DNA]</scope>
</reference>
<dbReference type="FunFam" id="1.10.472.10:FF:000020">
    <property type="entry name" value="CDK5 and ABL1 enzyme substrate 1"/>
    <property type="match status" value="1"/>
</dbReference>
<dbReference type="EMBL" id="KE163703">
    <property type="protein sequence ID" value="EPQ13405.1"/>
    <property type="molecule type" value="Genomic_DNA"/>
</dbReference>
<keyword evidence="8" id="KW-1185">Reference proteome</keyword>
<dbReference type="SUPFAM" id="SSF47954">
    <property type="entry name" value="Cyclin-like"/>
    <property type="match status" value="1"/>
</dbReference>
<dbReference type="InterPro" id="IPR012388">
    <property type="entry name" value="CABLES1/2"/>
</dbReference>
<feature type="domain" description="Cyclin N-terminal" evidence="6">
    <location>
        <begin position="360"/>
        <end position="447"/>
    </location>
</feature>
<evidence type="ECO:0000313" key="8">
    <source>
        <dbReference type="Proteomes" id="UP000052978"/>
    </source>
</evidence>
<gene>
    <name evidence="7" type="ORF">D623_10003038</name>
</gene>
<dbReference type="GO" id="GO:0051726">
    <property type="term" value="P:regulation of cell cycle"/>
    <property type="evidence" value="ECO:0007669"/>
    <property type="project" value="InterPro"/>
</dbReference>
<organism evidence="7 8">
    <name type="scientific">Myotis brandtii</name>
    <name type="common">Brandt's bat</name>
    <dbReference type="NCBI Taxonomy" id="109478"/>
    <lineage>
        <taxon>Eukaryota</taxon>
        <taxon>Metazoa</taxon>
        <taxon>Chordata</taxon>
        <taxon>Craniata</taxon>
        <taxon>Vertebrata</taxon>
        <taxon>Euteleostomi</taxon>
        <taxon>Mammalia</taxon>
        <taxon>Eutheria</taxon>
        <taxon>Laurasiatheria</taxon>
        <taxon>Chiroptera</taxon>
        <taxon>Yangochiroptera</taxon>
        <taxon>Vespertilionidae</taxon>
        <taxon>Myotis</taxon>
    </lineage>
</organism>
<dbReference type="InterPro" id="IPR036915">
    <property type="entry name" value="Cyclin-like_sf"/>
</dbReference>
<keyword evidence="4" id="KW-0195">Cyclin</keyword>
<evidence type="ECO:0000256" key="3">
    <source>
        <dbReference type="ARBA" id="ARBA00022618"/>
    </source>
</evidence>
<dbReference type="PANTHER" id="PTHR22896">
    <property type="entry name" value="CDK5 AND ABL1 ENZYME SUBSTRATE 1"/>
    <property type="match status" value="1"/>
</dbReference>
<dbReference type="PIRSF" id="PIRSF025798">
    <property type="entry name" value="Cables"/>
    <property type="match status" value="1"/>
</dbReference>
<comment type="similarity">
    <text evidence="1">Belongs to the cyclin family.</text>
</comment>
<keyword evidence="2" id="KW-0597">Phosphoprotein</keyword>
<dbReference type="AlphaFoldDB" id="S7NAS3"/>
<keyword evidence="3" id="KW-0132">Cell division</keyword>
<dbReference type="InterPro" id="IPR006671">
    <property type="entry name" value="Cyclin_N"/>
</dbReference>
<dbReference type="PANTHER" id="PTHR22896:SF1">
    <property type="entry name" value="CDK5 AND ABL1 ENZYME SUBSTRATE 1"/>
    <property type="match status" value="1"/>
</dbReference>
<sequence>MRIHWLWVCSQVHSLVPADDALARAEWSKNEVTFRKDLGFGEAAFPVGAAWEPHGLNVLTAGRRGRRRLLSQRSSLETLEDIEENAPLRRCRTLSGSPRPKNFKKIHFIKNMRQHDTRNGRIVLLSGRRSFCSVFSVLPYRDSAQAGDLKSDGGRQSAGAVSLKEVVGLEGVELGADGKTVSYTQFLWPTNALGARRGTIDSTSSFSHFRTLSHRSLSIGRASSTQGSLDTGSDLGDFVDYDPNLLDDPQWPCGKHKRVLIFPSYMPPQPERPSLGHRDVAVGRDGPSFSSLEALPALLMTQSRNCFPAKAVSATTVIAYVKPSDLKKDMNETFREKFPHIKLTLSKIRSLKREMRKLAQEDCGFEEPTVAMAFVYFEKLALKGKLNKQNRKLCAGACVLLAAKIGSDLRKHEVKHLIDKLEEKFRLNRRELIAFEFPVLVALEFALHLPEHEVMPHYRRLVQSS</sequence>
<name>S7NAS3_MYOBR</name>
<dbReference type="Pfam" id="PF00134">
    <property type="entry name" value="Cyclin_N"/>
    <property type="match status" value="1"/>
</dbReference>
<dbReference type="CDD" id="cd20602">
    <property type="entry name" value="CYCLIN_CABLES1"/>
    <property type="match status" value="1"/>
</dbReference>